<comment type="caution">
    <text evidence="5">The sequence shown here is derived from an EMBL/GenBank/DDBJ whole genome shotgun (WGS) entry which is preliminary data.</text>
</comment>
<dbReference type="InterPro" id="IPR015813">
    <property type="entry name" value="Pyrv/PenolPyrv_kinase-like_dom"/>
</dbReference>
<evidence type="ECO:0000256" key="1">
    <source>
        <dbReference type="ARBA" id="ARBA00005704"/>
    </source>
</evidence>
<comment type="similarity">
    <text evidence="1">Belongs to the isocitrate lyase/PEP mutase superfamily. Isocitrate lyase family.</text>
</comment>
<keyword evidence="3" id="KW-0456">Lyase</keyword>
<evidence type="ECO:0000313" key="6">
    <source>
        <dbReference type="Proteomes" id="UP001642405"/>
    </source>
</evidence>
<proteinExistence type="inferred from homology"/>
<dbReference type="InterPro" id="IPR040442">
    <property type="entry name" value="Pyrv_kinase-like_dom_sf"/>
</dbReference>
<organism evidence="5 6">
    <name type="scientific">Sporothrix curviconia</name>
    <dbReference type="NCBI Taxonomy" id="1260050"/>
    <lineage>
        <taxon>Eukaryota</taxon>
        <taxon>Fungi</taxon>
        <taxon>Dikarya</taxon>
        <taxon>Ascomycota</taxon>
        <taxon>Pezizomycotina</taxon>
        <taxon>Sordariomycetes</taxon>
        <taxon>Sordariomycetidae</taxon>
        <taxon>Ophiostomatales</taxon>
        <taxon>Ophiostomataceae</taxon>
        <taxon>Sporothrix</taxon>
    </lineage>
</organism>
<dbReference type="Proteomes" id="UP001642405">
    <property type="component" value="Unassembled WGS sequence"/>
</dbReference>
<name>A0ABP0CL19_9PEZI</name>
<sequence length="83" mass="8616">MTTPSTETLEAEQASFDATSGGRRRATLTSCGSAETVAALRGSVTLPVVSSPSALKLWDLLRAHHRAGTAELMFGVTDPVALS</sequence>
<dbReference type="EMBL" id="CAWUHB010000068">
    <property type="protein sequence ID" value="CAK7232782.1"/>
    <property type="molecule type" value="Genomic_DNA"/>
</dbReference>
<dbReference type="Pfam" id="PF00463">
    <property type="entry name" value="ICL"/>
    <property type="match status" value="1"/>
</dbReference>
<evidence type="ECO:0000256" key="2">
    <source>
        <dbReference type="ARBA" id="ARBA00012260"/>
    </source>
</evidence>
<accession>A0ABP0CL19</accession>
<feature type="region of interest" description="Disordered" evidence="4">
    <location>
        <begin position="1"/>
        <end position="27"/>
    </location>
</feature>
<dbReference type="InterPro" id="IPR006254">
    <property type="entry name" value="Isocitrate_lyase"/>
</dbReference>
<evidence type="ECO:0000313" key="5">
    <source>
        <dbReference type="EMBL" id="CAK7232782.1"/>
    </source>
</evidence>
<reference evidence="5 6" key="1">
    <citation type="submission" date="2024-01" db="EMBL/GenBank/DDBJ databases">
        <authorList>
            <person name="Allen C."/>
            <person name="Tagirdzhanova G."/>
        </authorList>
    </citation>
    <scope>NUCLEOTIDE SEQUENCE [LARGE SCALE GENOMIC DNA]</scope>
</reference>
<gene>
    <name evidence="5" type="ORF">SCUCBS95973_008373</name>
</gene>
<protein>
    <recommendedName>
        <fullName evidence="2">methylisocitrate lyase</fullName>
        <ecNumber evidence="2">4.1.3.30</ecNumber>
    </recommendedName>
</protein>
<dbReference type="SUPFAM" id="SSF51621">
    <property type="entry name" value="Phosphoenolpyruvate/pyruvate domain"/>
    <property type="match status" value="1"/>
</dbReference>
<keyword evidence="6" id="KW-1185">Reference proteome</keyword>
<dbReference type="EC" id="4.1.3.30" evidence="2"/>
<evidence type="ECO:0000256" key="3">
    <source>
        <dbReference type="ARBA" id="ARBA00023239"/>
    </source>
</evidence>
<evidence type="ECO:0000256" key="4">
    <source>
        <dbReference type="SAM" id="MobiDB-lite"/>
    </source>
</evidence>
<dbReference type="Gene3D" id="3.20.20.60">
    <property type="entry name" value="Phosphoenolpyruvate-binding domains"/>
    <property type="match status" value="1"/>
</dbReference>